<sequence length="75" mass="8352">MLDGIVFEKHGIPAASIVTDVFEATGRAMAQAWGLPDYKFLCMQHPIGNLTEEELDQRARDMVPQIVQLLLEGPQ</sequence>
<evidence type="ECO:0000313" key="2">
    <source>
        <dbReference type="EMBL" id="MBM3225807.1"/>
    </source>
</evidence>
<evidence type="ECO:0000259" key="1">
    <source>
        <dbReference type="Pfam" id="PF24696"/>
    </source>
</evidence>
<organism evidence="2 3">
    <name type="scientific">Tectimicrobiota bacterium</name>
    <dbReference type="NCBI Taxonomy" id="2528274"/>
    <lineage>
        <taxon>Bacteria</taxon>
        <taxon>Pseudomonadati</taxon>
        <taxon>Nitrospinota/Tectimicrobiota group</taxon>
        <taxon>Candidatus Tectimicrobiota</taxon>
    </lineage>
</organism>
<evidence type="ECO:0000313" key="3">
    <source>
        <dbReference type="Proteomes" id="UP000712673"/>
    </source>
</evidence>
<dbReference type="AlphaFoldDB" id="A0A938B285"/>
<proteinExistence type="predicted"/>
<reference evidence="2" key="1">
    <citation type="submission" date="2019-03" db="EMBL/GenBank/DDBJ databases">
        <title>Lake Tanganyika Metagenome-Assembled Genomes (MAGs).</title>
        <authorList>
            <person name="Tran P."/>
        </authorList>
    </citation>
    <scope>NUCLEOTIDE SEQUENCE</scope>
    <source>
        <strain evidence="2">K_DeepCast_65m_m2_066</strain>
    </source>
</reference>
<feature type="domain" description="UGSC-like" evidence="1">
    <location>
        <begin position="2"/>
        <end position="71"/>
    </location>
</feature>
<dbReference type="Proteomes" id="UP000712673">
    <property type="component" value="Unassembled WGS sequence"/>
</dbReference>
<dbReference type="EMBL" id="VGLS01000691">
    <property type="protein sequence ID" value="MBM3225807.1"/>
    <property type="molecule type" value="Genomic_DNA"/>
</dbReference>
<protein>
    <recommendedName>
        <fullName evidence="1">UGSC-like domain-containing protein</fullName>
    </recommendedName>
</protein>
<dbReference type="Pfam" id="PF24696">
    <property type="entry name" value="UGSC"/>
    <property type="match status" value="1"/>
</dbReference>
<accession>A0A938B285</accession>
<dbReference type="InterPro" id="IPR057767">
    <property type="entry name" value="UGSC-like_dom"/>
</dbReference>
<gene>
    <name evidence="2" type="ORF">FJZ47_18680</name>
</gene>
<name>A0A938B285_UNCTE</name>
<comment type="caution">
    <text evidence="2">The sequence shown here is derived from an EMBL/GenBank/DDBJ whole genome shotgun (WGS) entry which is preliminary data.</text>
</comment>